<comment type="caution">
    <text evidence="1">The sequence shown here is derived from an EMBL/GenBank/DDBJ whole genome shotgun (WGS) entry which is preliminary data.</text>
</comment>
<sequence length="115" mass="12608">MAPTSRGSAAKEYDVVISGHSVDSLAVDIITHIWAKGFCVIDARLDEEVLRKARQDIEDLDSQGLLKQPPDLVHDGLLGSEGSAQILDFLKEGLTDPQASDLRHLRQLDNSMTEL</sequence>
<name>A0A813GFG5_POLGL</name>
<dbReference type="EMBL" id="CAJNNV010027778">
    <property type="protein sequence ID" value="CAE8621599.1"/>
    <property type="molecule type" value="Genomic_DNA"/>
</dbReference>
<evidence type="ECO:0000313" key="1">
    <source>
        <dbReference type="EMBL" id="CAE8621599.1"/>
    </source>
</evidence>
<keyword evidence="2" id="KW-1185">Reference proteome</keyword>
<proteinExistence type="predicted"/>
<dbReference type="Proteomes" id="UP000654075">
    <property type="component" value="Unassembled WGS sequence"/>
</dbReference>
<reference evidence="1" key="1">
    <citation type="submission" date="2021-02" db="EMBL/GenBank/DDBJ databases">
        <authorList>
            <person name="Dougan E. K."/>
            <person name="Rhodes N."/>
            <person name="Thang M."/>
            <person name="Chan C."/>
        </authorList>
    </citation>
    <scope>NUCLEOTIDE SEQUENCE</scope>
</reference>
<dbReference type="AlphaFoldDB" id="A0A813GFG5"/>
<feature type="non-terminal residue" evidence="1">
    <location>
        <position position="115"/>
    </location>
</feature>
<gene>
    <name evidence="1" type="ORF">PGLA1383_LOCUS39119</name>
</gene>
<protein>
    <submittedName>
        <fullName evidence="1">Uncharacterized protein</fullName>
    </submittedName>
</protein>
<evidence type="ECO:0000313" key="2">
    <source>
        <dbReference type="Proteomes" id="UP000654075"/>
    </source>
</evidence>
<accession>A0A813GFG5</accession>
<dbReference type="OrthoDB" id="329835at2759"/>
<organism evidence="1 2">
    <name type="scientific">Polarella glacialis</name>
    <name type="common">Dinoflagellate</name>
    <dbReference type="NCBI Taxonomy" id="89957"/>
    <lineage>
        <taxon>Eukaryota</taxon>
        <taxon>Sar</taxon>
        <taxon>Alveolata</taxon>
        <taxon>Dinophyceae</taxon>
        <taxon>Suessiales</taxon>
        <taxon>Suessiaceae</taxon>
        <taxon>Polarella</taxon>
    </lineage>
</organism>